<organism evidence="1 2">
    <name type="scientific">Prunus yedoensis var. nudiflora</name>
    <dbReference type="NCBI Taxonomy" id="2094558"/>
    <lineage>
        <taxon>Eukaryota</taxon>
        <taxon>Viridiplantae</taxon>
        <taxon>Streptophyta</taxon>
        <taxon>Embryophyta</taxon>
        <taxon>Tracheophyta</taxon>
        <taxon>Spermatophyta</taxon>
        <taxon>Magnoliopsida</taxon>
        <taxon>eudicotyledons</taxon>
        <taxon>Gunneridae</taxon>
        <taxon>Pentapetalae</taxon>
        <taxon>rosids</taxon>
        <taxon>fabids</taxon>
        <taxon>Rosales</taxon>
        <taxon>Rosaceae</taxon>
        <taxon>Amygdaloideae</taxon>
        <taxon>Amygdaleae</taxon>
        <taxon>Prunus</taxon>
    </lineage>
</organism>
<proteinExistence type="predicted"/>
<evidence type="ECO:0000313" key="1">
    <source>
        <dbReference type="EMBL" id="PQM41151.1"/>
    </source>
</evidence>
<dbReference type="Proteomes" id="UP000250321">
    <property type="component" value="Unassembled WGS sequence"/>
</dbReference>
<name>A0A314UUT7_PRUYE</name>
<dbReference type="AlphaFoldDB" id="A0A314UUT7"/>
<reference evidence="1 2" key="1">
    <citation type="submission" date="2018-02" db="EMBL/GenBank/DDBJ databases">
        <title>Draft genome of wild Prunus yedoensis var. nudiflora.</title>
        <authorList>
            <person name="Baek S."/>
            <person name="Kim J.-H."/>
            <person name="Choi K."/>
            <person name="Kim G.-B."/>
            <person name="Cho A."/>
            <person name="Jang H."/>
            <person name="Shin C.-H."/>
            <person name="Yu H.-J."/>
            <person name="Mun J.-H."/>
        </authorList>
    </citation>
    <scope>NUCLEOTIDE SEQUENCE [LARGE SCALE GENOMIC DNA]</scope>
    <source>
        <strain evidence="2">cv. Jeju island</strain>
        <tissue evidence="1">Leaf</tissue>
    </source>
</reference>
<evidence type="ECO:0000313" key="2">
    <source>
        <dbReference type="Proteomes" id="UP000250321"/>
    </source>
</evidence>
<comment type="caution">
    <text evidence="1">The sequence shown here is derived from an EMBL/GenBank/DDBJ whole genome shotgun (WGS) entry which is preliminary data.</text>
</comment>
<accession>A0A314UUT7</accession>
<gene>
    <name evidence="1" type="ORF">Pyn_29892</name>
</gene>
<sequence>MKGEERALGDIGIDTVIQIAIHPVITETVTDLVLKGEGKDLLEKRAVVGVEITRNIISIEAETPLRRNVQKPREISTKGGVEHKVLFPRHCNATMAIAQTYQEIFT</sequence>
<dbReference type="EMBL" id="PJQY01002983">
    <property type="protein sequence ID" value="PQM41151.1"/>
    <property type="molecule type" value="Genomic_DNA"/>
</dbReference>
<keyword evidence="2" id="KW-1185">Reference proteome</keyword>
<protein>
    <submittedName>
        <fullName evidence="1">Uncharacterized protein</fullName>
    </submittedName>
</protein>